<dbReference type="AlphaFoldDB" id="A0A7T8QWI6"/>
<proteinExistence type="predicted"/>
<dbReference type="Proteomes" id="UP000595437">
    <property type="component" value="Chromosome 2"/>
</dbReference>
<protein>
    <submittedName>
        <fullName evidence="1">Uncharacterized protein</fullName>
    </submittedName>
</protein>
<keyword evidence="2" id="KW-1185">Reference proteome</keyword>
<name>A0A7T8QWI6_CALRO</name>
<organism evidence="1 2">
    <name type="scientific">Caligus rogercresseyi</name>
    <name type="common">Sea louse</name>
    <dbReference type="NCBI Taxonomy" id="217165"/>
    <lineage>
        <taxon>Eukaryota</taxon>
        <taxon>Metazoa</taxon>
        <taxon>Ecdysozoa</taxon>
        <taxon>Arthropoda</taxon>
        <taxon>Crustacea</taxon>
        <taxon>Multicrustacea</taxon>
        <taxon>Hexanauplia</taxon>
        <taxon>Copepoda</taxon>
        <taxon>Siphonostomatoida</taxon>
        <taxon>Caligidae</taxon>
        <taxon>Caligus</taxon>
    </lineage>
</organism>
<sequence length="50" mass="5793">MSEQEKKRQRAFDLLRVQVEPNVNTTQIKVSLATVYNIRKAMEGMDPISK</sequence>
<gene>
    <name evidence="1" type="ORF">FKW44_002808</name>
</gene>
<reference evidence="2" key="1">
    <citation type="submission" date="2021-01" db="EMBL/GenBank/DDBJ databases">
        <title>Caligus Genome Assembly.</title>
        <authorList>
            <person name="Gallardo-Escarate C."/>
        </authorList>
    </citation>
    <scope>NUCLEOTIDE SEQUENCE [LARGE SCALE GENOMIC DNA]</scope>
</reference>
<evidence type="ECO:0000313" key="2">
    <source>
        <dbReference type="Proteomes" id="UP000595437"/>
    </source>
</evidence>
<evidence type="ECO:0000313" key="1">
    <source>
        <dbReference type="EMBL" id="QQP57724.1"/>
    </source>
</evidence>
<accession>A0A7T8QWI6</accession>
<dbReference type="EMBL" id="CP045891">
    <property type="protein sequence ID" value="QQP57724.1"/>
    <property type="molecule type" value="Genomic_DNA"/>
</dbReference>